<dbReference type="Proteomes" id="UP000887458">
    <property type="component" value="Unassembled WGS sequence"/>
</dbReference>
<sequence length="68" mass="7871">MHHVVLSNVSRTKLFILPTRIICKILVRSRNDIALIKSLPVNGLIFSIFEFLDLFNRRLAIFGFELNS</sequence>
<evidence type="ECO:0000313" key="1">
    <source>
        <dbReference type="EMBL" id="KAH9419448.1"/>
    </source>
</evidence>
<protein>
    <submittedName>
        <fullName evidence="1">Uncharacterized protein</fullName>
    </submittedName>
</protein>
<organism evidence="1 2">
    <name type="scientific">Dermatophagoides pteronyssinus</name>
    <name type="common">European house dust mite</name>
    <dbReference type="NCBI Taxonomy" id="6956"/>
    <lineage>
        <taxon>Eukaryota</taxon>
        <taxon>Metazoa</taxon>
        <taxon>Ecdysozoa</taxon>
        <taxon>Arthropoda</taxon>
        <taxon>Chelicerata</taxon>
        <taxon>Arachnida</taxon>
        <taxon>Acari</taxon>
        <taxon>Acariformes</taxon>
        <taxon>Sarcoptiformes</taxon>
        <taxon>Astigmata</taxon>
        <taxon>Psoroptidia</taxon>
        <taxon>Analgoidea</taxon>
        <taxon>Pyroglyphidae</taxon>
        <taxon>Dermatophagoidinae</taxon>
        <taxon>Dermatophagoides</taxon>
    </lineage>
</organism>
<keyword evidence="2" id="KW-1185">Reference proteome</keyword>
<reference evidence="1 2" key="2">
    <citation type="journal article" date="2022" name="Mol. Biol. Evol.">
        <title>Comparative Genomics Reveals Insights into the Divergent Evolution of Astigmatic Mites and Household Pest Adaptations.</title>
        <authorList>
            <person name="Xiong Q."/>
            <person name="Wan A.T."/>
            <person name="Liu X."/>
            <person name="Fung C.S."/>
            <person name="Xiao X."/>
            <person name="Malainual N."/>
            <person name="Hou J."/>
            <person name="Wang L."/>
            <person name="Wang M."/>
            <person name="Yang K.Y."/>
            <person name="Cui Y."/>
            <person name="Leung E.L."/>
            <person name="Nong W."/>
            <person name="Shin S.K."/>
            <person name="Au S.W."/>
            <person name="Jeong K.Y."/>
            <person name="Chew F.T."/>
            <person name="Hui J.H."/>
            <person name="Leung T.F."/>
            <person name="Tungtrongchitr A."/>
            <person name="Zhong N."/>
            <person name="Liu Z."/>
            <person name="Tsui S.K."/>
        </authorList>
    </citation>
    <scope>NUCLEOTIDE SEQUENCE [LARGE SCALE GENOMIC DNA]</scope>
    <source>
        <strain evidence="1">Derp</strain>
    </source>
</reference>
<reference evidence="1 2" key="1">
    <citation type="journal article" date="2018" name="J. Allergy Clin. Immunol.">
        <title>High-quality assembly of Dermatophagoides pteronyssinus genome and transcriptome reveals a wide range of novel allergens.</title>
        <authorList>
            <person name="Liu X.Y."/>
            <person name="Yang K.Y."/>
            <person name="Wang M.Q."/>
            <person name="Kwok J.S."/>
            <person name="Zeng X."/>
            <person name="Yang Z."/>
            <person name="Xiao X.J."/>
            <person name="Lau C.P."/>
            <person name="Li Y."/>
            <person name="Huang Z.M."/>
            <person name="Ba J.G."/>
            <person name="Yim A.K."/>
            <person name="Ouyang C.Y."/>
            <person name="Ngai S.M."/>
            <person name="Chan T.F."/>
            <person name="Leung E.L."/>
            <person name="Liu L."/>
            <person name="Liu Z.G."/>
            <person name="Tsui S.K."/>
        </authorList>
    </citation>
    <scope>NUCLEOTIDE SEQUENCE [LARGE SCALE GENOMIC DNA]</scope>
    <source>
        <strain evidence="1">Derp</strain>
    </source>
</reference>
<comment type="caution">
    <text evidence="1">The sequence shown here is derived from an EMBL/GenBank/DDBJ whole genome shotgun (WGS) entry which is preliminary data.</text>
</comment>
<accession>A0ABQ8JAN3</accession>
<name>A0ABQ8JAN3_DERPT</name>
<gene>
    <name evidence="1" type="ORF">DERP_010660</name>
</gene>
<proteinExistence type="predicted"/>
<evidence type="ECO:0000313" key="2">
    <source>
        <dbReference type="Proteomes" id="UP000887458"/>
    </source>
</evidence>
<dbReference type="EMBL" id="NJHN03000059">
    <property type="protein sequence ID" value="KAH9419448.1"/>
    <property type="molecule type" value="Genomic_DNA"/>
</dbReference>